<dbReference type="Proteomes" id="UP000254508">
    <property type="component" value="Chromosome"/>
</dbReference>
<dbReference type="RefSeq" id="WP_115415329.1">
    <property type="nucleotide sequence ID" value="NZ_CP031357.1"/>
</dbReference>
<dbReference type="AlphaFoldDB" id="A0A345YB37"/>
<evidence type="ECO:0000313" key="2">
    <source>
        <dbReference type="EMBL" id="AXK41139.1"/>
    </source>
</evidence>
<sequence>MVDRRREGRTLTQEFVRITIAGIGLRCAMRNLSPSGCMVECPDLTPRIGAPVELALLPEYIAQGQVAWQLGESIGIFFLEPIDAHVVRHYASDQWSPRGDWSFGGWALPRS</sequence>
<dbReference type="OrthoDB" id="7409359at2"/>
<protein>
    <submittedName>
        <fullName evidence="2">PilZ domain-containing protein</fullName>
    </submittedName>
</protein>
<evidence type="ECO:0000313" key="3">
    <source>
        <dbReference type="Proteomes" id="UP000254508"/>
    </source>
</evidence>
<name>A0A345YB37_9SPHN</name>
<dbReference type="GO" id="GO:0035438">
    <property type="term" value="F:cyclic-di-GMP binding"/>
    <property type="evidence" value="ECO:0007669"/>
    <property type="project" value="InterPro"/>
</dbReference>
<dbReference type="KEGG" id="err:DVR09_01290"/>
<proteinExistence type="predicted"/>
<dbReference type="Pfam" id="PF07238">
    <property type="entry name" value="PilZ"/>
    <property type="match status" value="1"/>
</dbReference>
<dbReference type="Gene3D" id="2.40.10.220">
    <property type="entry name" value="predicted glycosyltransferase like domains"/>
    <property type="match status" value="1"/>
</dbReference>
<dbReference type="InterPro" id="IPR009875">
    <property type="entry name" value="PilZ_domain"/>
</dbReference>
<reference evidence="3" key="1">
    <citation type="submission" date="2018-07" db="EMBL/GenBank/DDBJ databases">
        <title>Genome sequence of Erythrobacter strain YH-07, an antagonistic bacterium isolated from Yellow Sea.</title>
        <authorList>
            <person name="Tang T."/>
            <person name="Liu Q."/>
            <person name="Sun X."/>
        </authorList>
    </citation>
    <scope>NUCLEOTIDE SEQUENCE [LARGE SCALE GENOMIC DNA]</scope>
    <source>
        <strain evidence="3">YH-07</strain>
    </source>
</reference>
<keyword evidence="3" id="KW-1185">Reference proteome</keyword>
<feature type="domain" description="PilZ" evidence="1">
    <location>
        <begin position="3"/>
        <end position="86"/>
    </location>
</feature>
<dbReference type="SUPFAM" id="SSF141371">
    <property type="entry name" value="PilZ domain-like"/>
    <property type="match status" value="1"/>
</dbReference>
<dbReference type="EMBL" id="CP031357">
    <property type="protein sequence ID" value="AXK41139.1"/>
    <property type="molecule type" value="Genomic_DNA"/>
</dbReference>
<gene>
    <name evidence="2" type="ORF">DVR09_01290</name>
</gene>
<evidence type="ECO:0000259" key="1">
    <source>
        <dbReference type="Pfam" id="PF07238"/>
    </source>
</evidence>
<accession>A0A345YB37</accession>
<organism evidence="2 3">
    <name type="scientific">Erythrobacter aureus</name>
    <dbReference type="NCBI Taxonomy" id="2182384"/>
    <lineage>
        <taxon>Bacteria</taxon>
        <taxon>Pseudomonadati</taxon>
        <taxon>Pseudomonadota</taxon>
        <taxon>Alphaproteobacteria</taxon>
        <taxon>Sphingomonadales</taxon>
        <taxon>Erythrobacteraceae</taxon>
        <taxon>Erythrobacter/Porphyrobacter group</taxon>
        <taxon>Erythrobacter</taxon>
    </lineage>
</organism>